<gene>
    <name evidence="1" type="ORF">UFOVP555_25</name>
</gene>
<dbReference type="Gene3D" id="3.40.50.300">
    <property type="entry name" value="P-loop containing nucleotide triphosphate hydrolases"/>
    <property type="match status" value="1"/>
</dbReference>
<accession>A0A6J5MTJ7</accession>
<evidence type="ECO:0000313" key="1">
    <source>
        <dbReference type="EMBL" id="CAB4149742.1"/>
    </source>
</evidence>
<dbReference type="EMBL" id="LR796526">
    <property type="protein sequence ID" value="CAB4149742.1"/>
    <property type="molecule type" value="Genomic_DNA"/>
</dbReference>
<dbReference type="Gene3D" id="3.30.420.240">
    <property type="match status" value="1"/>
</dbReference>
<dbReference type="InterPro" id="IPR027417">
    <property type="entry name" value="P-loop_NTPase"/>
</dbReference>
<reference evidence="1" key="1">
    <citation type="submission" date="2020-04" db="EMBL/GenBank/DDBJ databases">
        <authorList>
            <person name="Chiriac C."/>
            <person name="Salcher M."/>
            <person name="Ghai R."/>
            <person name="Kavagutti S V."/>
        </authorList>
    </citation>
    <scope>NUCLEOTIDE SEQUENCE</scope>
</reference>
<name>A0A6J5MTJ7_9CAUD</name>
<protein>
    <recommendedName>
        <fullName evidence="2">Terminase-like family</fullName>
    </recommendedName>
</protein>
<proteinExistence type="predicted"/>
<evidence type="ECO:0008006" key="2">
    <source>
        <dbReference type="Google" id="ProtNLM"/>
    </source>
</evidence>
<sequence length="530" mass="59746">MTAAISPSEIELLLQYLTPEEQAELDTLLTDDVPAWMPLPGPQSDAYWSEADVIGYGGAAGGGKSDLVAGAILTQHKRALVIRREKAQCEGIIQRLTQIVGNSDGFNSQKAIWRVPSCNQPLIEFGGLDNPGDERRWQGRPHDLKAFDEVTEMREHQVRFIMGWTRSEDPHVKAQVLMTFNPPTTAEGRWVLDFFAPWLDRKHPNPAKPGELRWFTTVAGVDVEVPDGRRFVLIDGERVYEFDARKFKAEDIVQPKSRTFIPARLTDNPYYMATGYMSTLQALPEPLRSQMLYGDFHAGIEDDPWQVIPTRWIELAQERWTKRERKPRMGSLGVDVARGGKDKTVIARRHEHWFDELLCYPGTDTPDGPSVAGLVISSLRNKAPIHIDVIGVGSSPYDFLRTAGHQIIGVNVSERATGYDKSGRLGFINQRSEDWWRMREALDPNNNVGLELPPDKELLADLCAPKWTLQGAKIKVESREEIYDRIKRSPDRASAVLLALRHTPLWADFGLSGAQSAQQTPYDPYAKTNR</sequence>
<organism evidence="1">
    <name type="scientific">uncultured Caudovirales phage</name>
    <dbReference type="NCBI Taxonomy" id="2100421"/>
    <lineage>
        <taxon>Viruses</taxon>
        <taxon>Duplodnaviria</taxon>
        <taxon>Heunggongvirae</taxon>
        <taxon>Uroviricota</taxon>
        <taxon>Caudoviricetes</taxon>
        <taxon>Peduoviridae</taxon>
        <taxon>Maltschvirus</taxon>
        <taxon>Maltschvirus maltsch</taxon>
    </lineage>
</organism>